<evidence type="ECO:0000313" key="12">
    <source>
        <dbReference type="Proteomes" id="UP001305702"/>
    </source>
</evidence>
<dbReference type="EC" id="2.5.1.3" evidence="9"/>
<dbReference type="HAMAP" id="MF_00097">
    <property type="entry name" value="TMP_synthase"/>
    <property type="match status" value="1"/>
</dbReference>
<organism evidence="11 12">
    <name type="scientific">Paenibacillus aurantius</name>
    <dbReference type="NCBI Taxonomy" id="2918900"/>
    <lineage>
        <taxon>Bacteria</taxon>
        <taxon>Bacillati</taxon>
        <taxon>Bacillota</taxon>
        <taxon>Bacilli</taxon>
        <taxon>Bacillales</taxon>
        <taxon>Paenibacillaceae</taxon>
        <taxon>Paenibacillus</taxon>
    </lineage>
</organism>
<comment type="cofactor">
    <cofactor evidence="9">
        <name>Mg(2+)</name>
        <dbReference type="ChEBI" id="CHEBI:18420"/>
    </cofactor>
    <text evidence="9">Binds 1 Mg(2+) ion per subunit.</text>
</comment>
<dbReference type="Gene3D" id="3.20.20.70">
    <property type="entry name" value="Aldolase class I"/>
    <property type="match status" value="1"/>
</dbReference>
<dbReference type="InterPro" id="IPR036206">
    <property type="entry name" value="ThiamineP_synth_sf"/>
</dbReference>
<dbReference type="RefSeq" id="WP_315603602.1">
    <property type="nucleotide sequence ID" value="NZ_CP130318.1"/>
</dbReference>
<feature type="binding site" evidence="9">
    <location>
        <begin position="182"/>
        <end position="183"/>
    </location>
    <ligand>
        <name>2-[(2R,5Z)-2-carboxy-4-methylthiazol-5(2H)-ylidene]ethyl phosphate</name>
        <dbReference type="ChEBI" id="CHEBI:62899"/>
    </ligand>
</feature>
<evidence type="ECO:0000313" key="11">
    <source>
        <dbReference type="EMBL" id="WNQ09828.1"/>
    </source>
</evidence>
<dbReference type="GO" id="GO:0004789">
    <property type="term" value="F:thiamine-phosphate diphosphorylase activity"/>
    <property type="evidence" value="ECO:0007669"/>
    <property type="project" value="UniProtKB-UniRule"/>
</dbReference>
<dbReference type="CDD" id="cd00564">
    <property type="entry name" value="TMP_TenI"/>
    <property type="match status" value="1"/>
</dbReference>
<protein>
    <recommendedName>
        <fullName evidence="9">Thiamine-phosphate synthase</fullName>
        <shortName evidence="9">TP synthase</shortName>
        <shortName evidence="9">TPS</shortName>
        <ecNumber evidence="9">2.5.1.3</ecNumber>
    </recommendedName>
    <alternativeName>
        <fullName evidence="9">Thiamine-phosphate pyrophosphorylase</fullName>
        <shortName evidence="9">TMP pyrophosphorylase</shortName>
        <shortName evidence="9">TMP-PPase</shortName>
    </alternativeName>
</protein>
<comment type="similarity">
    <text evidence="9">Belongs to the thiamine-phosphate synthase family.</text>
</comment>
<dbReference type="PANTHER" id="PTHR20857">
    <property type="entry name" value="THIAMINE-PHOSPHATE PYROPHOSPHORYLASE"/>
    <property type="match status" value="1"/>
</dbReference>
<dbReference type="PANTHER" id="PTHR20857:SF22">
    <property type="entry name" value="THIAZOLE TAUTOMERASE"/>
    <property type="match status" value="1"/>
</dbReference>
<comment type="pathway">
    <text evidence="1 9">Cofactor biosynthesis; thiamine diphosphate biosynthesis; thiamine phosphate from 4-amino-2-methyl-5-diphosphomethylpyrimidine and 4-methyl-5-(2-phosphoethyl)-thiazole: step 1/1.</text>
</comment>
<gene>
    <name evidence="9" type="primary">thiE</name>
    <name evidence="11" type="ORF">MJA45_19665</name>
</gene>
<dbReference type="GO" id="GO:0009229">
    <property type="term" value="P:thiamine diphosphate biosynthetic process"/>
    <property type="evidence" value="ECO:0007669"/>
    <property type="project" value="UniProtKB-UniRule"/>
</dbReference>
<dbReference type="GO" id="GO:0000287">
    <property type="term" value="F:magnesium ion binding"/>
    <property type="evidence" value="ECO:0007669"/>
    <property type="project" value="UniProtKB-UniRule"/>
</dbReference>
<sequence>MRNRRHVLHLITTGRQELEEVEALLAKVPEGSLDALHIREKHRGAKEIVHWYERLHSLLPWAPIYINDRLDAAAAVGSPGVQLGYTSLGPAAARKLMGERTRIGVSVHSALEAVKAAEEGADYVLFGHVYLTGSKEGLAPRGTEALAEVTNASPLPVIAIGGITPDNVREVLAAGCAGVAVLSGFFGQKDPVGQLLRYQEELGRRASTPRRLSQ</sequence>
<evidence type="ECO:0000256" key="2">
    <source>
        <dbReference type="ARBA" id="ARBA00022679"/>
    </source>
</evidence>
<evidence type="ECO:0000256" key="6">
    <source>
        <dbReference type="ARBA" id="ARBA00047334"/>
    </source>
</evidence>
<keyword evidence="3 9" id="KW-0479">Metal-binding</keyword>
<feature type="binding site" evidence="9">
    <location>
        <position position="162"/>
    </location>
    <ligand>
        <name>2-[(2R,5Z)-2-carboxy-4-methylthiazol-5(2H)-ylidene]ethyl phosphate</name>
        <dbReference type="ChEBI" id="CHEBI:62899"/>
    </ligand>
</feature>
<feature type="binding site" evidence="9">
    <location>
        <position position="67"/>
    </location>
    <ligand>
        <name>4-amino-2-methyl-5-(diphosphooxymethyl)pyrimidine</name>
        <dbReference type="ChEBI" id="CHEBI:57841"/>
    </ligand>
</feature>
<dbReference type="Pfam" id="PF02581">
    <property type="entry name" value="TMP-TENI"/>
    <property type="match status" value="1"/>
</dbReference>
<dbReference type="InterPro" id="IPR013785">
    <property type="entry name" value="Aldolase_TIM"/>
</dbReference>
<name>A0AA96LAV2_9BACL</name>
<feature type="binding site" evidence="9">
    <location>
        <position position="135"/>
    </location>
    <ligand>
        <name>4-amino-2-methyl-5-(diphosphooxymethyl)pyrimidine</name>
        <dbReference type="ChEBI" id="CHEBI:57841"/>
    </ligand>
</feature>
<accession>A0AA96LAV2</accession>
<evidence type="ECO:0000256" key="3">
    <source>
        <dbReference type="ARBA" id="ARBA00022723"/>
    </source>
</evidence>
<keyword evidence="4 9" id="KW-0460">Magnesium</keyword>
<proteinExistence type="inferred from homology"/>
<keyword evidence="2 9" id="KW-0808">Transferase</keyword>
<keyword evidence="5 9" id="KW-0784">Thiamine biosynthesis</keyword>
<dbReference type="InterPro" id="IPR022998">
    <property type="entry name" value="ThiamineP_synth_TenI"/>
</dbReference>
<dbReference type="Proteomes" id="UP001305702">
    <property type="component" value="Chromosome"/>
</dbReference>
<evidence type="ECO:0000256" key="7">
    <source>
        <dbReference type="ARBA" id="ARBA00047851"/>
    </source>
</evidence>
<dbReference type="GO" id="GO:0005737">
    <property type="term" value="C:cytoplasm"/>
    <property type="evidence" value="ECO:0007669"/>
    <property type="project" value="TreeGrafter"/>
</dbReference>
<dbReference type="AlphaFoldDB" id="A0AA96LAV2"/>
<evidence type="ECO:0000256" key="5">
    <source>
        <dbReference type="ARBA" id="ARBA00022977"/>
    </source>
</evidence>
<feature type="binding site" evidence="9">
    <location>
        <begin position="132"/>
        <end position="134"/>
    </location>
    <ligand>
        <name>2-[(2R,5Z)-2-carboxy-4-methylthiazol-5(2H)-ylidene]ethyl phosphate</name>
        <dbReference type="ChEBI" id="CHEBI:62899"/>
    </ligand>
</feature>
<feature type="binding site" evidence="9">
    <location>
        <position position="106"/>
    </location>
    <ligand>
        <name>4-amino-2-methyl-5-(diphosphooxymethyl)pyrimidine</name>
        <dbReference type="ChEBI" id="CHEBI:57841"/>
    </ligand>
</feature>
<reference evidence="11 12" key="1">
    <citation type="submission" date="2022-02" db="EMBL/GenBank/DDBJ databases">
        <title>Paenibacillus sp. MBLB1776 Whole Genome Shotgun Sequencing.</title>
        <authorList>
            <person name="Hwang C.Y."/>
            <person name="Cho E.-S."/>
            <person name="Seo M.-J."/>
        </authorList>
    </citation>
    <scope>NUCLEOTIDE SEQUENCE [LARGE SCALE GENOMIC DNA]</scope>
    <source>
        <strain evidence="11 12">MBLB1776</strain>
    </source>
</reference>
<feature type="domain" description="Thiamine phosphate synthase/TenI" evidence="10">
    <location>
        <begin position="8"/>
        <end position="184"/>
    </location>
</feature>
<feature type="binding site" evidence="9">
    <location>
        <position position="68"/>
    </location>
    <ligand>
        <name>Mg(2+)</name>
        <dbReference type="ChEBI" id="CHEBI:18420"/>
    </ligand>
</feature>
<dbReference type="EMBL" id="CP130318">
    <property type="protein sequence ID" value="WNQ09828.1"/>
    <property type="molecule type" value="Genomic_DNA"/>
</dbReference>
<evidence type="ECO:0000256" key="4">
    <source>
        <dbReference type="ARBA" id="ARBA00022842"/>
    </source>
</evidence>
<keyword evidence="12" id="KW-1185">Reference proteome</keyword>
<comment type="function">
    <text evidence="9">Condenses 4-methyl-5-(beta-hydroxyethyl)thiazole monophosphate (THZ-P) and 2-methyl-4-amino-5-hydroxymethyl pyrimidine pyrophosphate (HMP-PP) to form thiamine monophosphate (TMP).</text>
</comment>
<evidence type="ECO:0000256" key="8">
    <source>
        <dbReference type="ARBA" id="ARBA00047883"/>
    </source>
</evidence>
<dbReference type="KEGG" id="paun:MJA45_19665"/>
<comment type="catalytic activity">
    <reaction evidence="8 9">
        <text>2-[(2R,5Z)-2-carboxy-4-methylthiazol-5(2H)-ylidene]ethyl phosphate + 4-amino-2-methyl-5-(diphosphooxymethyl)pyrimidine + 2 H(+) = thiamine phosphate + CO2 + diphosphate</text>
        <dbReference type="Rhea" id="RHEA:47844"/>
        <dbReference type="ChEBI" id="CHEBI:15378"/>
        <dbReference type="ChEBI" id="CHEBI:16526"/>
        <dbReference type="ChEBI" id="CHEBI:33019"/>
        <dbReference type="ChEBI" id="CHEBI:37575"/>
        <dbReference type="ChEBI" id="CHEBI:57841"/>
        <dbReference type="ChEBI" id="CHEBI:62899"/>
        <dbReference type="EC" id="2.5.1.3"/>
    </reaction>
</comment>
<comment type="caution">
    <text evidence="9">Lacks conserved residue(s) required for the propagation of feature annotation.</text>
</comment>
<dbReference type="SUPFAM" id="SSF51391">
    <property type="entry name" value="Thiamin phosphate synthase"/>
    <property type="match status" value="1"/>
</dbReference>
<dbReference type="GO" id="GO:0009228">
    <property type="term" value="P:thiamine biosynthetic process"/>
    <property type="evidence" value="ECO:0007669"/>
    <property type="project" value="UniProtKB-KW"/>
</dbReference>
<comment type="catalytic activity">
    <reaction evidence="7 9">
        <text>2-(2-carboxy-4-methylthiazol-5-yl)ethyl phosphate + 4-amino-2-methyl-5-(diphosphooxymethyl)pyrimidine + 2 H(+) = thiamine phosphate + CO2 + diphosphate</text>
        <dbReference type="Rhea" id="RHEA:47848"/>
        <dbReference type="ChEBI" id="CHEBI:15378"/>
        <dbReference type="ChEBI" id="CHEBI:16526"/>
        <dbReference type="ChEBI" id="CHEBI:33019"/>
        <dbReference type="ChEBI" id="CHEBI:37575"/>
        <dbReference type="ChEBI" id="CHEBI:57841"/>
        <dbReference type="ChEBI" id="CHEBI:62890"/>
        <dbReference type="EC" id="2.5.1.3"/>
    </reaction>
</comment>
<evidence type="ECO:0000259" key="10">
    <source>
        <dbReference type="Pfam" id="PF02581"/>
    </source>
</evidence>
<comment type="catalytic activity">
    <reaction evidence="6 9">
        <text>4-methyl-5-(2-phosphooxyethyl)-thiazole + 4-amino-2-methyl-5-(diphosphooxymethyl)pyrimidine + H(+) = thiamine phosphate + diphosphate</text>
        <dbReference type="Rhea" id="RHEA:22328"/>
        <dbReference type="ChEBI" id="CHEBI:15378"/>
        <dbReference type="ChEBI" id="CHEBI:33019"/>
        <dbReference type="ChEBI" id="CHEBI:37575"/>
        <dbReference type="ChEBI" id="CHEBI:57841"/>
        <dbReference type="ChEBI" id="CHEBI:58296"/>
        <dbReference type="EC" id="2.5.1.3"/>
    </reaction>
</comment>
<evidence type="ECO:0000256" key="1">
    <source>
        <dbReference type="ARBA" id="ARBA00005165"/>
    </source>
</evidence>
<evidence type="ECO:0000256" key="9">
    <source>
        <dbReference type="HAMAP-Rule" id="MF_00097"/>
    </source>
</evidence>
<dbReference type="InterPro" id="IPR034291">
    <property type="entry name" value="TMP_synthase"/>
</dbReference>